<accession>A0A9W8MN56</accession>
<evidence type="ECO:0000256" key="1">
    <source>
        <dbReference type="SAM" id="MobiDB-lite"/>
    </source>
</evidence>
<dbReference type="OrthoDB" id="3232711at2759"/>
<dbReference type="EMBL" id="JANBPK010000171">
    <property type="protein sequence ID" value="KAJ2936112.1"/>
    <property type="molecule type" value="Genomic_DNA"/>
</dbReference>
<dbReference type="AlphaFoldDB" id="A0A9W8MN56"/>
<sequence>MDYITILSLQLCILKLFLISYDIACQWFIHLLERIAQISPSCPLLQPDVEIWFLVPKFHLPAHIPACRNRFAFMLTPGAGLGDGEAPERGWGELNPLATSTREMGPGTRRDTLDYHFGDYNWRKIIRLGNSLLKKMVTATSDVAEHVIVHQKLEATLDGEQLRSWMEAMTAWELDPANPNPYEVTVKTPTQAAVQRQLAEEEENALAAGIDVSLSDEVSPCSLIAMGIDLEGEQRSLKTLTGALWDHSQDRQITQVKLQSNALTRKLEEWFSLLQLYVPTSVLLRKREPQKKESPKPFDVQLWLPSQIGTLIHATLYDVKDHWLRGQGANTRALNAIATVQAHIAAAREEYHQARNALLALAALLGHQNLDQEFLPLEDKDIRSMTEAEPGQGETRRKLSWIWRHVNAANATEEETKAFVTDTIRVEWGKSRARAQRYQEEIELVQEEMDRTLRFFVWKAADWHAKGVALRMEPISAEYSEGLKAYAERQASLCQSLHDAFKEQWKGVPSLIKSAKDEIEKPDLFYRWKQQEFQKRKAKPDTIFTSTAPIPKPTSEPSPV</sequence>
<feature type="region of interest" description="Disordered" evidence="1">
    <location>
        <begin position="536"/>
        <end position="560"/>
    </location>
</feature>
<name>A0A9W8MN56_9AGAR</name>
<dbReference type="Proteomes" id="UP001140091">
    <property type="component" value="Unassembled WGS sequence"/>
</dbReference>
<evidence type="ECO:0000313" key="2">
    <source>
        <dbReference type="EMBL" id="KAJ2936112.1"/>
    </source>
</evidence>
<organism evidence="2 3">
    <name type="scientific">Candolleomyces eurysporus</name>
    <dbReference type="NCBI Taxonomy" id="2828524"/>
    <lineage>
        <taxon>Eukaryota</taxon>
        <taxon>Fungi</taxon>
        <taxon>Dikarya</taxon>
        <taxon>Basidiomycota</taxon>
        <taxon>Agaricomycotina</taxon>
        <taxon>Agaricomycetes</taxon>
        <taxon>Agaricomycetidae</taxon>
        <taxon>Agaricales</taxon>
        <taxon>Agaricineae</taxon>
        <taxon>Psathyrellaceae</taxon>
        <taxon>Candolleomyces</taxon>
    </lineage>
</organism>
<gene>
    <name evidence="2" type="ORF">H1R20_g975</name>
</gene>
<comment type="caution">
    <text evidence="2">The sequence shown here is derived from an EMBL/GenBank/DDBJ whole genome shotgun (WGS) entry which is preliminary data.</text>
</comment>
<dbReference type="Pfam" id="PF18758">
    <property type="entry name" value="KDZ"/>
    <property type="match status" value="1"/>
</dbReference>
<feature type="compositionally biased region" description="Pro residues" evidence="1">
    <location>
        <begin position="550"/>
        <end position="560"/>
    </location>
</feature>
<evidence type="ECO:0000313" key="3">
    <source>
        <dbReference type="Proteomes" id="UP001140091"/>
    </source>
</evidence>
<proteinExistence type="predicted"/>
<reference evidence="2" key="1">
    <citation type="submission" date="2022-06" db="EMBL/GenBank/DDBJ databases">
        <title>Genome Sequence of Candolleomyces eurysporus.</title>
        <authorList>
            <person name="Buettner E."/>
        </authorList>
    </citation>
    <scope>NUCLEOTIDE SEQUENCE</scope>
    <source>
        <strain evidence="2">VTCC 930004</strain>
    </source>
</reference>
<feature type="non-terminal residue" evidence="2">
    <location>
        <position position="1"/>
    </location>
</feature>
<protein>
    <submittedName>
        <fullName evidence="2">Uncharacterized protein</fullName>
    </submittedName>
</protein>
<keyword evidence="3" id="KW-1185">Reference proteome</keyword>
<dbReference type="InterPro" id="IPR040521">
    <property type="entry name" value="KDZ"/>
</dbReference>